<dbReference type="EMBL" id="KB405059">
    <property type="protein sequence ID" value="EMF56915.1"/>
    <property type="molecule type" value="Genomic_DNA"/>
</dbReference>
<feature type="region of interest" description="Disordered" evidence="1">
    <location>
        <begin position="42"/>
        <end position="72"/>
    </location>
</feature>
<evidence type="ECO:0000256" key="1">
    <source>
        <dbReference type="SAM" id="MobiDB-lite"/>
    </source>
</evidence>
<dbReference type="Proteomes" id="UP000030760">
    <property type="component" value="Unassembled WGS sequence"/>
</dbReference>
<name>M3FVA7_9ACTN</name>
<evidence type="ECO:0000313" key="2">
    <source>
        <dbReference type="EMBL" id="EMF56915.1"/>
    </source>
</evidence>
<protein>
    <submittedName>
        <fullName evidence="2">Uncharacterized protein</fullName>
    </submittedName>
</protein>
<evidence type="ECO:0000313" key="3">
    <source>
        <dbReference type="Proteomes" id="UP000030760"/>
    </source>
</evidence>
<reference evidence="3" key="1">
    <citation type="journal article" date="2013" name="Genome Announc.">
        <title>Draft Genome Sequence of Streptomyces bottropensis ATCC 25435, a Bottromycin-Producing Actinomycete.</title>
        <authorList>
            <person name="Zhang H."/>
            <person name="Zhou W."/>
            <person name="Zhuang Y."/>
            <person name="Liang X."/>
            <person name="Liu T."/>
        </authorList>
    </citation>
    <scope>NUCLEOTIDE SEQUENCE [LARGE SCALE GENOMIC DNA]</scope>
    <source>
        <strain evidence="3">ATCC 25435</strain>
    </source>
</reference>
<accession>M3FVA7</accession>
<feature type="compositionally biased region" description="Basic residues" evidence="1">
    <location>
        <begin position="59"/>
        <end position="72"/>
    </location>
</feature>
<gene>
    <name evidence="2" type="ORF">SBD_1747</name>
</gene>
<sequence length="72" mass="8028">MRRRHGCPVVRLLMVVRLVRTLCTPSVRSGRVPLRAGVTRTRCSGGVSRARGRGERPVRRAVRGPRRGGGRR</sequence>
<dbReference type="AlphaFoldDB" id="M3FVA7"/>
<proteinExistence type="predicted"/>
<organism evidence="2 3">
    <name type="scientific">Streptomyces bottropensis ATCC 25435</name>
    <dbReference type="NCBI Taxonomy" id="1054862"/>
    <lineage>
        <taxon>Bacteria</taxon>
        <taxon>Bacillati</taxon>
        <taxon>Actinomycetota</taxon>
        <taxon>Actinomycetes</taxon>
        <taxon>Kitasatosporales</taxon>
        <taxon>Streptomycetaceae</taxon>
        <taxon>Streptomyces</taxon>
    </lineage>
</organism>